<dbReference type="Pfam" id="PF03184">
    <property type="entry name" value="DDE_1"/>
    <property type="match status" value="1"/>
</dbReference>
<keyword evidence="5" id="KW-1185">Reference proteome</keyword>
<sequence>MPKGASTTRGRVSKASAQSQSLNAANIVALKREINTSARQPLQEVNNPPTRSARKATCNALDGFQENALIRWIREVKELYWLPTDSQISRSASQIHKRDCNNTVLKQTWTSQFIKRLPDDLKPSKPRLAKKKCLGPSDLETIQHWFDRLKPLIADVPPENIYNFDETNFQIGLTTRPRLYFTVRSDFVPPREWCEWITSIDCIAADGWAAGSYLVIQESSIDPPLDYQDVIDDIPDWTQLHETPNGRLTEELALDWLKVFHERTKDRVAEGQSRLLLFRGQPLFLTFNFLRFCEDRCIIPFCFPLNIAHLMQPFDLKHFPVYKKYSAEYWWHPEDPDEEKMDWLCGFGSMREENLTPDIIKRAFADRGIFPFNPSKLTGPLQEDKIKRPQVEEDSK</sequence>
<evidence type="ECO:0000256" key="2">
    <source>
        <dbReference type="SAM" id="MobiDB-lite"/>
    </source>
</evidence>
<feature type="domain" description="HTH CENPB-type" evidence="3">
    <location>
        <begin position="53"/>
        <end position="123"/>
    </location>
</feature>
<accession>A0AAD6BUE1</accession>
<feature type="compositionally biased region" description="Basic and acidic residues" evidence="2">
    <location>
        <begin position="382"/>
        <end position="396"/>
    </location>
</feature>
<dbReference type="RefSeq" id="XP_056760050.1">
    <property type="nucleotide sequence ID" value="XM_056915296.1"/>
</dbReference>
<gene>
    <name evidence="4" type="ORF">N7458_011914</name>
</gene>
<protein>
    <recommendedName>
        <fullName evidence="3">HTH CENPB-type domain-containing protein</fullName>
    </recommendedName>
</protein>
<dbReference type="GeneID" id="81605539"/>
<comment type="caution">
    <text evidence="4">The sequence shown here is derived from an EMBL/GenBank/DDBJ whole genome shotgun (WGS) entry which is preliminary data.</text>
</comment>
<evidence type="ECO:0000256" key="1">
    <source>
        <dbReference type="ARBA" id="ARBA00023125"/>
    </source>
</evidence>
<proteinExistence type="predicted"/>
<dbReference type="Proteomes" id="UP001213681">
    <property type="component" value="Unassembled WGS sequence"/>
</dbReference>
<dbReference type="Pfam" id="PF03221">
    <property type="entry name" value="HTH_Tnp_Tc5"/>
    <property type="match status" value="1"/>
</dbReference>
<dbReference type="AlphaFoldDB" id="A0AAD6BUE1"/>
<dbReference type="EMBL" id="JAPVEA010000009">
    <property type="protein sequence ID" value="KAJ5432758.1"/>
    <property type="molecule type" value="Genomic_DNA"/>
</dbReference>
<reference evidence="4" key="2">
    <citation type="journal article" date="2023" name="IMA Fungus">
        <title>Comparative genomic study of the Penicillium genus elucidates a diverse pangenome and 15 lateral gene transfer events.</title>
        <authorList>
            <person name="Petersen C."/>
            <person name="Sorensen T."/>
            <person name="Nielsen M.R."/>
            <person name="Sondergaard T.E."/>
            <person name="Sorensen J.L."/>
            <person name="Fitzpatrick D.A."/>
            <person name="Frisvad J.C."/>
            <person name="Nielsen K.L."/>
        </authorList>
    </citation>
    <scope>NUCLEOTIDE SEQUENCE</scope>
    <source>
        <strain evidence="4">IBT 16125</strain>
    </source>
</reference>
<organism evidence="4 5">
    <name type="scientific">Penicillium daleae</name>
    <dbReference type="NCBI Taxonomy" id="63821"/>
    <lineage>
        <taxon>Eukaryota</taxon>
        <taxon>Fungi</taxon>
        <taxon>Dikarya</taxon>
        <taxon>Ascomycota</taxon>
        <taxon>Pezizomycotina</taxon>
        <taxon>Eurotiomycetes</taxon>
        <taxon>Eurotiomycetidae</taxon>
        <taxon>Eurotiales</taxon>
        <taxon>Aspergillaceae</taxon>
        <taxon>Penicillium</taxon>
    </lineage>
</organism>
<keyword evidence="1" id="KW-0238">DNA-binding</keyword>
<feature type="region of interest" description="Disordered" evidence="2">
    <location>
        <begin position="375"/>
        <end position="396"/>
    </location>
</feature>
<dbReference type="InterPro" id="IPR004875">
    <property type="entry name" value="DDE_SF_endonuclease_dom"/>
</dbReference>
<dbReference type="PROSITE" id="PS51253">
    <property type="entry name" value="HTH_CENPB"/>
    <property type="match status" value="1"/>
</dbReference>
<evidence type="ECO:0000313" key="4">
    <source>
        <dbReference type="EMBL" id="KAJ5432758.1"/>
    </source>
</evidence>
<evidence type="ECO:0000259" key="3">
    <source>
        <dbReference type="PROSITE" id="PS51253"/>
    </source>
</evidence>
<dbReference type="GO" id="GO:0003677">
    <property type="term" value="F:DNA binding"/>
    <property type="evidence" value="ECO:0007669"/>
    <property type="project" value="UniProtKB-KW"/>
</dbReference>
<name>A0AAD6BUE1_9EURO</name>
<dbReference type="InterPro" id="IPR006600">
    <property type="entry name" value="HTH_CenpB_DNA-bd_dom"/>
</dbReference>
<evidence type="ECO:0000313" key="5">
    <source>
        <dbReference type="Proteomes" id="UP001213681"/>
    </source>
</evidence>
<reference evidence="4" key="1">
    <citation type="submission" date="2022-12" db="EMBL/GenBank/DDBJ databases">
        <authorList>
            <person name="Petersen C."/>
        </authorList>
    </citation>
    <scope>NUCLEOTIDE SEQUENCE</scope>
    <source>
        <strain evidence="4">IBT 16125</strain>
    </source>
</reference>